<dbReference type="GO" id="GO:0008782">
    <property type="term" value="F:adenosylhomocysteine nucleosidase activity"/>
    <property type="evidence" value="ECO:0007669"/>
    <property type="project" value="TreeGrafter"/>
</dbReference>
<dbReference type="Gene3D" id="3.40.50.1580">
    <property type="entry name" value="Nucleoside phosphorylase domain"/>
    <property type="match status" value="1"/>
</dbReference>
<dbReference type="NCBIfam" id="TIGR03664">
    <property type="entry name" value="fut_nucase"/>
    <property type="match status" value="1"/>
</dbReference>
<evidence type="ECO:0000256" key="1">
    <source>
        <dbReference type="HAMAP-Rule" id="MF_00991"/>
    </source>
</evidence>
<evidence type="ECO:0000256" key="2">
    <source>
        <dbReference type="NCBIfam" id="TIGR03664"/>
    </source>
</evidence>
<dbReference type="GO" id="GO:0008930">
    <property type="term" value="F:methylthioadenosine nucleosidase activity"/>
    <property type="evidence" value="ECO:0007669"/>
    <property type="project" value="TreeGrafter"/>
</dbReference>
<dbReference type="GO" id="GO:0005829">
    <property type="term" value="C:cytosol"/>
    <property type="evidence" value="ECO:0007669"/>
    <property type="project" value="TreeGrafter"/>
</dbReference>
<dbReference type="PANTHER" id="PTHR46832">
    <property type="entry name" value="5'-METHYLTHIOADENOSINE/S-ADENOSYLHOMOCYSTEINE NUCLEOSIDASE"/>
    <property type="match status" value="1"/>
</dbReference>
<dbReference type="Pfam" id="PF01048">
    <property type="entry name" value="PNP_UDP_1"/>
    <property type="match status" value="1"/>
</dbReference>
<dbReference type="GO" id="GO:0019284">
    <property type="term" value="P:L-methionine salvage from S-adenosylmethionine"/>
    <property type="evidence" value="ECO:0007669"/>
    <property type="project" value="TreeGrafter"/>
</dbReference>
<reference evidence="4" key="1">
    <citation type="submission" date="2016-08" db="EMBL/GenBank/DDBJ databases">
        <authorList>
            <person name="Seilhamer J.J."/>
        </authorList>
    </citation>
    <scope>NUCLEOTIDE SEQUENCE</scope>
    <source>
        <strain evidence="4">86-1</strain>
    </source>
</reference>
<keyword evidence="1" id="KW-0474">Menaquinone biosynthesis</keyword>
<comment type="catalytic activity">
    <reaction evidence="1">
        <text>futalosine + H2O = dehypoxanthine futalosine + hypoxanthine</text>
        <dbReference type="Rhea" id="RHEA:25904"/>
        <dbReference type="ChEBI" id="CHEBI:15377"/>
        <dbReference type="ChEBI" id="CHEBI:17368"/>
        <dbReference type="ChEBI" id="CHEBI:58863"/>
        <dbReference type="ChEBI" id="CHEBI:58864"/>
        <dbReference type="EC" id="3.2.2.26"/>
    </reaction>
</comment>
<dbReference type="EMBL" id="FMJC01000002">
    <property type="protein sequence ID" value="SCM71770.1"/>
    <property type="molecule type" value="Genomic_DNA"/>
</dbReference>
<accession>A0A212L2K6</accession>
<keyword evidence="1" id="KW-0378">Hydrolase</keyword>
<dbReference type="InterPro" id="IPR035994">
    <property type="entry name" value="Nucleoside_phosphorylase_sf"/>
</dbReference>
<protein>
    <recommendedName>
        <fullName evidence="1 2">Futalosine hydrolase</fullName>
        <shortName evidence="1">FL hydrolase</shortName>
        <ecNumber evidence="1 2">3.2.2.26</ecNumber>
    </recommendedName>
    <alternativeName>
        <fullName evidence="1">Futalosine nucleosidase</fullName>
    </alternativeName>
    <alternativeName>
        <fullName evidence="1">Menaquinone biosynthetic enzyme MqnB</fullName>
    </alternativeName>
</protein>
<dbReference type="UniPathway" id="UPA00079"/>
<dbReference type="PANTHER" id="PTHR46832:SF2">
    <property type="entry name" value="FUTALOSINE HYDROLASE"/>
    <property type="match status" value="1"/>
</dbReference>
<dbReference type="RefSeq" id="WP_232088253.1">
    <property type="nucleotide sequence ID" value="NZ_LT608333.1"/>
</dbReference>
<dbReference type="AlphaFoldDB" id="A0A212L2K6"/>
<dbReference type="InterPro" id="IPR000845">
    <property type="entry name" value="Nucleoside_phosphorylase_d"/>
</dbReference>
<comment type="function">
    <text evidence="1">Catalyzes the hydrolysis of futalosine (FL) to dehypoxanthine futalosine (DHFL) and hypoxanthine, a step in the biosynthesis of menaquinone (MK, vitamin K2).</text>
</comment>
<sequence>MSRVSLLVCAATGPELAGLLPDFAPPLTADAKSGSAAAAQSGGNSAAAAPTDWPEMQLWPVRLKAVSALCCITGIGPINAALAMGHVLSRAEAEGTPVSAVLNAGLAGAFDLEVRPLLSHCLVREEIWPEYGLHDGQSVTAGAFGFPQWQPPQGEAVRDRLTLSGVEALAPFGGKCAKDALSDCRSLTVAGVSASFARAADLRSRYQADLENMEGFAVAYACARQGIPCVEVRSVSNKVGPRAREEKDFPGALRALAQVLPALNLI</sequence>
<name>A0A212L2K6_9BACT</name>
<dbReference type="EC" id="3.2.2.26" evidence="1 2"/>
<gene>
    <name evidence="1" type="primary">mqnB</name>
    <name evidence="4" type="ORF">KL86DES1_20190</name>
</gene>
<organism evidence="4">
    <name type="scientific">uncultured Desulfovibrio sp</name>
    <dbReference type="NCBI Taxonomy" id="167968"/>
    <lineage>
        <taxon>Bacteria</taxon>
        <taxon>Pseudomonadati</taxon>
        <taxon>Thermodesulfobacteriota</taxon>
        <taxon>Desulfovibrionia</taxon>
        <taxon>Desulfovibrionales</taxon>
        <taxon>Desulfovibrionaceae</taxon>
        <taxon>Desulfovibrio</taxon>
        <taxon>environmental samples</taxon>
    </lineage>
</organism>
<comment type="pathway">
    <text evidence="1">Quinol/quinone metabolism; menaquinone biosynthesis.</text>
</comment>
<dbReference type="SUPFAM" id="SSF53167">
    <property type="entry name" value="Purine and uridine phosphorylases"/>
    <property type="match status" value="1"/>
</dbReference>
<dbReference type="GO" id="GO:0009234">
    <property type="term" value="P:menaquinone biosynthetic process"/>
    <property type="evidence" value="ECO:0007669"/>
    <property type="project" value="UniProtKB-UniRule"/>
</dbReference>
<dbReference type="GO" id="GO:0009116">
    <property type="term" value="P:nucleoside metabolic process"/>
    <property type="evidence" value="ECO:0007669"/>
    <property type="project" value="InterPro"/>
</dbReference>
<comment type="similarity">
    <text evidence="1">Belongs to the PNP/UDP phosphorylase family. Futalosine hydrolase subfamily.</text>
</comment>
<dbReference type="HAMAP" id="MF_00991">
    <property type="entry name" value="MqnB"/>
    <property type="match status" value="1"/>
</dbReference>
<evidence type="ECO:0000259" key="3">
    <source>
        <dbReference type="Pfam" id="PF01048"/>
    </source>
</evidence>
<feature type="domain" description="Nucleoside phosphorylase" evidence="3">
    <location>
        <begin position="62"/>
        <end position="249"/>
    </location>
</feature>
<proteinExistence type="inferred from homology"/>
<dbReference type="InterPro" id="IPR019963">
    <property type="entry name" value="FL_hydrolase_MqnB"/>
</dbReference>
<evidence type="ECO:0000313" key="4">
    <source>
        <dbReference type="EMBL" id="SCM71770.1"/>
    </source>
</evidence>